<feature type="domain" description="Type I restriction modification DNA specificity" evidence="4">
    <location>
        <begin position="233"/>
        <end position="404"/>
    </location>
</feature>
<comment type="similarity">
    <text evidence="1">Belongs to the type-I restriction system S methylase family.</text>
</comment>
<keyword evidence="5" id="KW-0540">Nuclease</keyword>
<keyword evidence="3" id="KW-0238">DNA-binding</keyword>
<dbReference type="Pfam" id="PF01420">
    <property type="entry name" value="Methylase_S"/>
    <property type="match status" value="2"/>
</dbReference>
<dbReference type="InterPro" id="IPR044946">
    <property type="entry name" value="Restrct_endonuc_typeI_TRD_sf"/>
</dbReference>
<gene>
    <name evidence="5" type="ORF">K0O23_07135</name>
</gene>
<dbReference type="PANTHER" id="PTHR30408">
    <property type="entry name" value="TYPE-1 RESTRICTION ENZYME ECOKI SPECIFICITY PROTEIN"/>
    <property type="match status" value="1"/>
</dbReference>
<dbReference type="Gene3D" id="3.90.220.20">
    <property type="entry name" value="DNA methylase specificity domains"/>
    <property type="match status" value="2"/>
</dbReference>
<dbReference type="RefSeq" id="WP_219876712.1">
    <property type="nucleotide sequence ID" value="NZ_JAHYXK010000004.1"/>
</dbReference>
<dbReference type="InterPro" id="IPR000055">
    <property type="entry name" value="Restrct_endonuc_typeI_TRD"/>
</dbReference>
<dbReference type="GO" id="GO:0004519">
    <property type="term" value="F:endonuclease activity"/>
    <property type="evidence" value="ECO:0007669"/>
    <property type="project" value="UniProtKB-KW"/>
</dbReference>
<protein>
    <submittedName>
        <fullName evidence="5">Restriction endonuclease subunit S</fullName>
    </submittedName>
</protein>
<evidence type="ECO:0000313" key="5">
    <source>
        <dbReference type="EMBL" id="MBW7466836.1"/>
    </source>
</evidence>
<dbReference type="EMBL" id="JAHYXK010000004">
    <property type="protein sequence ID" value="MBW7466836.1"/>
    <property type="molecule type" value="Genomic_DNA"/>
</dbReference>
<evidence type="ECO:0000313" key="6">
    <source>
        <dbReference type="Proteomes" id="UP000813018"/>
    </source>
</evidence>
<dbReference type="Gene3D" id="1.10.287.1120">
    <property type="entry name" value="Bipartite methylase S protein"/>
    <property type="match status" value="1"/>
</dbReference>
<dbReference type="SUPFAM" id="SSF116734">
    <property type="entry name" value="DNA methylase specificity domain"/>
    <property type="match status" value="2"/>
</dbReference>
<comment type="caution">
    <text evidence="5">The sequence shown here is derived from an EMBL/GenBank/DDBJ whole genome shotgun (WGS) entry which is preliminary data.</text>
</comment>
<proteinExistence type="inferred from homology"/>
<keyword evidence="2" id="KW-0680">Restriction system</keyword>
<sequence>MEATAEITAAVKNVPALRFPEFYGEWVNVKLGSLAKTITSGSRDWAQFYSDSGDKFIRMTNLPKKGISLILDDLRFVSLPENSSEGKRTSLEFGDILISITAELGKIGWIPSDLGLAYINQHVALVRLSKKVDSQFIAHHLSTNKSNVRLNRLNDSGAKAGLNLLSIRSLSLTIPTIGEQQKIASFLTIVDDQIQQLSKKKSLLDKYKKGVMQQIFSQQIRFKDDNGNNFPVWEEKKLGEVFERVKSKNAENNKNVLTISAQHGLINQEDFFNKSVSAENVTGYYLLQKGDFAYNKSYSKGYPMGAIKRLTKYDKGVVSTLYICFKIKDGSSEEYFEQYFNSGNLNSELHKIAQEGARNHGLLNMSVVEFFNDIKLPRPTIAEQTKIASFLTSIDNKINYTSKQLGQAQQFKKGLLQQLFV</sequence>
<evidence type="ECO:0000259" key="4">
    <source>
        <dbReference type="Pfam" id="PF01420"/>
    </source>
</evidence>
<keyword evidence="6" id="KW-1185">Reference proteome</keyword>
<evidence type="ECO:0000256" key="1">
    <source>
        <dbReference type="ARBA" id="ARBA00010923"/>
    </source>
</evidence>
<keyword evidence="5" id="KW-0255">Endonuclease</keyword>
<reference evidence="5 6" key="1">
    <citation type="journal article" date="2016" name="Int. J. Syst. Evol. Microbiol.">
        <title>Pontibacter aydingkolensis sp. nov., isolated from soil of a salt lake.</title>
        <authorList>
            <person name="Osman G."/>
            <person name="Zhang T."/>
            <person name="Lou K."/>
            <person name="Gao Y."/>
            <person name="Chang W."/>
            <person name="Lin Q."/>
            <person name="Yang H.M."/>
            <person name="Huo X.D."/>
            <person name="Wang N."/>
        </authorList>
    </citation>
    <scope>NUCLEOTIDE SEQUENCE [LARGE SCALE GENOMIC DNA]</scope>
    <source>
        <strain evidence="5 6">KACC 19255</strain>
    </source>
</reference>
<dbReference type="InterPro" id="IPR052021">
    <property type="entry name" value="Type-I_RS_S_subunit"/>
</dbReference>
<dbReference type="PANTHER" id="PTHR30408:SF12">
    <property type="entry name" value="TYPE I RESTRICTION ENZYME MJAVIII SPECIFICITY SUBUNIT"/>
    <property type="match status" value="1"/>
</dbReference>
<feature type="domain" description="Type I restriction modification DNA specificity" evidence="4">
    <location>
        <begin position="25"/>
        <end position="200"/>
    </location>
</feature>
<accession>A0ABS7CSL6</accession>
<evidence type="ECO:0000256" key="2">
    <source>
        <dbReference type="ARBA" id="ARBA00022747"/>
    </source>
</evidence>
<evidence type="ECO:0000256" key="3">
    <source>
        <dbReference type="ARBA" id="ARBA00023125"/>
    </source>
</evidence>
<organism evidence="5 6">
    <name type="scientific">Pontibacter aydingkolensis</name>
    <dbReference type="NCBI Taxonomy" id="1911536"/>
    <lineage>
        <taxon>Bacteria</taxon>
        <taxon>Pseudomonadati</taxon>
        <taxon>Bacteroidota</taxon>
        <taxon>Cytophagia</taxon>
        <taxon>Cytophagales</taxon>
        <taxon>Hymenobacteraceae</taxon>
        <taxon>Pontibacter</taxon>
    </lineage>
</organism>
<dbReference type="Proteomes" id="UP000813018">
    <property type="component" value="Unassembled WGS sequence"/>
</dbReference>
<keyword evidence="5" id="KW-0378">Hydrolase</keyword>
<name>A0ABS7CSL6_9BACT</name>